<dbReference type="AlphaFoldDB" id="A0A2M7G4Z3"/>
<dbReference type="Gene3D" id="3.40.390.10">
    <property type="entry name" value="Collagenase (Catalytic Domain)"/>
    <property type="match status" value="1"/>
</dbReference>
<dbReference type="SMART" id="SM00235">
    <property type="entry name" value="ZnMc"/>
    <property type="match status" value="1"/>
</dbReference>
<keyword evidence="2" id="KW-0479">Metal-binding</keyword>
<comment type="caution">
    <text evidence="6">The sequence shown here is derived from an EMBL/GenBank/DDBJ whole genome shotgun (WGS) entry which is preliminary data.</text>
</comment>
<evidence type="ECO:0000259" key="5">
    <source>
        <dbReference type="SMART" id="SM00235"/>
    </source>
</evidence>
<sequence>MSTVLKPLLLSFFLLWFPLPLQALVADYLCAENHETDFFLKHRWSPKEFPLRVYLPYPDASISLADREMPVRAVMKALESWHQAWPYIRFQFVDSPQKASIQVVWFEQLFRDNQGRWGEAFFPEPYRTPKGKLRHWSKLHLALFTHPGSAQFSSEPVALNFQEIRDLAIHEMGHALGLIHSNDGNDVMGGGNLFLATVLDQRNISARDIATLKRLYSLPAKSKKQICAPSK</sequence>
<dbReference type="PRINTS" id="PR00138">
    <property type="entry name" value="MATRIXIN"/>
</dbReference>
<evidence type="ECO:0000256" key="4">
    <source>
        <dbReference type="ARBA" id="ARBA00022833"/>
    </source>
</evidence>
<dbReference type="GO" id="GO:0031012">
    <property type="term" value="C:extracellular matrix"/>
    <property type="evidence" value="ECO:0007669"/>
    <property type="project" value="InterPro"/>
</dbReference>
<keyword evidence="3" id="KW-0378">Hydrolase</keyword>
<dbReference type="Pfam" id="PF00413">
    <property type="entry name" value="Peptidase_M10"/>
    <property type="match status" value="1"/>
</dbReference>
<evidence type="ECO:0000256" key="3">
    <source>
        <dbReference type="ARBA" id="ARBA00022801"/>
    </source>
</evidence>
<dbReference type="SUPFAM" id="SSF55486">
    <property type="entry name" value="Metalloproteases ('zincins'), catalytic domain"/>
    <property type="match status" value="1"/>
</dbReference>
<keyword evidence="4" id="KW-0862">Zinc</keyword>
<dbReference type="InterPro" id="IPR024079">
    <property type="entry name" value="MetalloPept_cat_dom_sf"/>
</dbReference>
<dbReference type="InterPro" id="IPR006026">
    <property type="entry name" value="Peptidase_Metallo"/>
</dbReference>
<evidence type="ECO:0000313" key="6">
    <source>
        <dbReference type="EMBL" id="PIW16604.1"/>
    </source>
</evidence>
<dbReference type="InterPro" id="IPR021190">
    <property type="entry name" value="Pept_M10A"/>
</dbReference>
<gene>
    <name evidence="6" type="ORF">COW36_12615</name>
</gene>
<dbReference type="Proteomes" id="UP000231019">
    <property type="component" value="Unassembled WGS sequence"/>
</dbReference>
<name>A0A2M7G4Z3_9BACT</name>
<dbReference type="GO" id="GO:0006508">
    <property type="term" value="P:proteolysis"/>
    <property type="evidence" value="ECO:0007669"/>
    <property type="project" value="UniProtKB-KW"/>
</dbReference>
<dbReference type="GO" id="GO:0004222">
    <property type="term" value="F:metalloendopeptidase activity"/>
    <property type="evidence" value="ECO:0007669"/>
    <property type="project" value="InterPro"/>
</dbReference>
<organism evidence="6 7">
    <name type="scientific">bacterium (Candidatus Blackallbacteria) CG17_big_fil_post_rev_8_21_14_2_50_48_46</name>
    <dbReference type="NCBI Taxonomy" id="2014261"/>
    <lineage>
        <taxon>Bacteria</taxon>
        <taxon>Candidatus Blackallbacteria</taxon>
    </lineage>
</organism>
<protein>
    <recommendedName>
        <fullName evidence="5">Peptidase metallopeptidase domain-containing protein</fullName>
    </recommendedName>
</protein>
<dbReference type="EMBL" id="PFFQ01000037">
    <property type="protein sequence ID" value="PIW16604.1"/>
    <property type="molecule type" value="Genomic_DNA"/>
</dbReference>
<evidence type="ECO:0000313" key="7">
    <source>
        <dbReference type="Proteomes" id="UP000231019"/>
    </source>
</evidence>
<keyword evidence="1" id="KW-0645">Protease</keyword>
<accession>A0A2M7G4Z3</accession>
<reference evidence="6 7" key="1">
    <citation type="submission" date="2017-09" db="EMBL/GenBank/DDBJ databases">
        <title>Depth-based differentiation of microbial function through sediment-hosted aquifers and enrichment of novel symbionts in the deep terrestrial subsurface.</title>
        <authorList>
            <person name="Probst A.J."/>
            <person name="Ladd B."/>
            <person name="Jarett J.K."/>
            <person name="Geller-Mcgrath D.E."/>
            <person name="Sieber C.M."/>
            <person name="Emerson J.B."/>
            <person name="Anantharaman K."/>
            <person name="Thomas B.C."/>
            <person name="Malmstrom R."/>
            <person name="Stieglmeier M."/>
            <person name="Klingl A."/>
            <person name="Woyke T."/>
            <person name="Ryan C.M."/>
            <person name="Banfield J.F."/>
        </authorList>
    </citation>
    <scope>NUCLEOTIDE SEQUENCE [LARGE SCALE GENOMIC DNA]</scope>
    <source>
        <strain evidence="6">CG17_big_fil_post_rev_8_21_14_2_50_48_46</strain>
    </source>
</reference>
<proteinExistence type="predicted"/>
<feature type="domain" description="Peptidase metallopeptidase" evidence="5">
    <location>
        <begin position="40"/>
        <end position="218"/>
    </location>
</feature>
<dbReference type="GO" id="GO:0008270">
    <property type="term" value="F:zinc ion binding"/>
    <property type="evidence" value="ECO:0007669"/>
    <property type="project" value="InterPro"/>
</dbReference>
<dbReference type="InterPro" id="IPR001818">
    <property type="entry name" value="Pept_M10_metallopeptidase"/>
</dbReference>
<evidence type="ECO:0000256" key="2">
    <source>
        <dbReference type="ARBA" id="ARBA00022723"/>
    </source>
</evidence>
<evidence type="ECO:0000256" key="1">
    <source>
        <dbReference type="ARBA" id="ARBA00022670"/>
    </source>
</evidence>